<reference evidence="3" key="3">
    <citation type="submission" date="2025-09" db="UniProtKB">
        <authorList>
            <consortium name="Ensembl"/>
        </authorList>
    </citation>
    <scope>IDENTIFICATION</scope>
</reference>
<reference evidence="3" key="2">
    <citation type="submission" date="2025-08" db="UniProtKB">
        <authorList>
            <consortium name="Ensembl"/>
        </authorList>
    </citation>
    <scope>IDENTIFICATION</scope>
</reference>
<dbReference type="PANTHER" id="PTHR46013:SF4">
    <property type="entry name" value="B-CELL RECEPTOR CD22-RELATED"/>
    <property type="match status" value="1"/>
</dbReference>
<sequence>MSCSYPYPRYHEIKKAFWFIKWSGMEAEDLSSVPGYEGHIEYLGDKKSDCTLRITDLRLRDSAGYRFRFITSGDKFSGSPVSLTVTDLQVKMTTSLPSRSVTLTCSTTCTLIGNPTYIWYKNGHKIKEDTSSSYSDDCNTEDSFTCAVKGHGDLQSPAVCVRGQNCWSVTYPHQGVCALKGSSVDISATYDSGYDVITSTLWFSPKRSASWKDELIPEDLTTDPGYAGRVEYAGEKESGRSTLRITDLREEDSAEYKVIFNTQTSRWGYSFPGTTLTVTGLQVRIKDPTNIIEGKGLCLFCESICFLQDNTSYIWYKNGQRLIRHETKYLYLKPVSSEDTGRYSCAVEGHEDLPSAEETLTVRCEYVEYNYITTY</sequence>
<keyword evidence="1" id="KW-0393">Immunoglobulin domain</keyword>
<organism evidence="3 4">
    <name type="scientific">Hucho hucho</name>
    <name type="common">huchen</name>
    <dbReference type="NCBI Taxonomy" id="62062"/>
    <lineage>
        <taxon>Eukaryota</taxon>
        <taxon>Metazoa</taxon>
        <taxon>Chordata</taxon>
        <taxon>Craniata</taxon>
        <taxon>Vertebrata</taxon>
        <taxon>Euteleostomi</taxon>
        <taxon>Actinopterygii</taxon>
        <taxon>Neopterygii</taxon>
        <taxon>Teleostei</taxon>
        <taxon>Protacanthopterygii</taxon>
        <taxon>Salmoniformes</taxon>
        <taxon>Salmonidae</taxon>
        <taxon>Salmoninae</taxon>
        <taxon>Hucho</taxon>
    </lineage>
</organism>
<dbReference type="AlphaFoldDB" id="A0A4W5PG48"/>
<dbReference type="PROSITE" id="PS50835">
    <property type="entry name" value="IG_LIKE"/>
    <property type="match status" value="2"/>
</dbReference>
<keyword evidence="4" id="KW-1185">Reference proteome</keyword>
<dbReference type="Pfam" id="PF24518">
    <property type="entry name" value="Ig_CD22"/>
    <property type="match status" value="1"/>
</dbReference>
<proteinExistence type="predicted"/>
<dbReference type="InterPro" id="IPR056386">
    <property type="entry name" value="Ig_CD22"/>
</dbReference>
<evidence type="ECO:0000313" key="4">
    <source>
        <dbReference type="Proteomes" id="UP000314982"/>
    </source>
</evidence>
<feature type="domain" description="Ig-like" evidence="2">
    <location>
        <begin position="272"/>
        <end position="361"/>
    </location>
</feature>
<name>A0A4W5PG48_9TELE</name>
<accession>A0A4W5PG48</accession>
<dbReference type="SUPFAM" id="SSF48726">
    <property type="entry name" value="Immunoglobulin"/>
    <property type="match status" value="4"/>
</dbReference>
<dbReference type="InterPro" id="IPR003599">
    <property type="entry name" value="Ig_sub"/>
</dbReference>
<dbReference type="InterPro" id="IPR007110">
    <property type="entry name" value="Ig-like_dom"/>
</dbReference>
<reference evidence="4" key="1">
    <citation type="submission" date="2018-06" db="EMBL/GenBank/DDBJ databases">
        <title>Genome assembly of Danube salmon.</title>
        <authorList>
            <person name="Macqueen D.J."/>
            <person name="Gundappa M.K."/>
        </authorList>
    </citation>
    <scope>NUCLEOTIDE SEQUENCE [LARGE SCALE GENOMIC DNA]</scope>
</reference>
<dbReference type="Gene3D" id="2.60.40.10">
    <property type="entry name" value="Immunoglobulins"/>
    <property type="match status" value="4"/>
</dbReference>
<dbReference type="STRING" id="62062.ENSHHUP00000061153"/>
<dbReference type="GeneTree" id="ENSGT01060000249116"/>
<dbReference type="SMART" id="SM00409">
    <property type="entry name" value="IG"/>
    <property type="match status" value="3"/>
</dbReference>
<dbReference type="PANTHER" id="PTHR46013">
    <property type="entry name" value="VASCULAR CELL ADHESION MOLECULE 1"/>
    <property type="match status" value="1"/>
</dbReference>
<evidence type="ECO:0000313" key="3">
    <source>
        <dbReference type="Ensembl" id="ENSHHUP00000061153.1"/>
    </source>
</evidence>
<dbReference type="InterPro" id="IPR013151">
    <property type="entry name" value="Immunoglobulin_dom"/>
</dbReference>
<dbReference type="Proteomes" id="UP000314982">
    <property type="component" value="Unassembled WGS sequence"/>
</dbReference>
<evidence type="ECO:0000256" key="1">
    <source>
        <dbReference type="ARBA" id="ARBA00023319"/>
    </source>
</evidence>
<protein>
    <recommendedName>
        <fullName evidence="2">Ig-like domain-containing protein</fullName>
    </recommendedName>
</protein>
<dbReference type="Ensembl" id="ENSHHUT00000063228.1">
    <property type="protein sequence ID" value="ENSHHUP00000061153.1"/>
    <property type="gene ID" value="ENSHHUG00000036241.1"/>
</dbReference>
<dbReference type="InterPro" id="IPR036179">
    <property type="entry name" value="Ig-like_dom_sf"/>
</dbReference>
<evidence type="ECO:0000259" key="2">
    <source>
        <dbReference type="PROSITE" id="PS50835"/>
    </source>
</evidence>
<dbReference type="InterPro" id="IPR013783">
    <property type="entry name" value="Ig-like_fold"/>
</dbReference>
<dbReference type="Pfam" id="PF00047">
    <property type="entry name" value="ig"/>
    <property type="match status" value="1"/>
</dbReference>
<feature type="domain" description="Ig-like" evidence="2">
    <location>
        <begin position="80"/>
        <end position="148"/>
    </location>
</feature>